<organism evidence="1 2">
    <name type="scientific">Chitinophaga ginsengisegetis</name>
    <dbReference type="NCBI Taxonomy" id="393003"/>
    <lineage>
        <taxon>Bacteria</taxon>
        <taxon>Pseudomonadati</taxon>
        <taxon>Bacteroidota</taxon>
        <taxon>Chitinophagia</taxon>
        <taxon>Chitinophagales</taxon>
        <taxon>Chitinophagaceae</taxon>
        <taxon>Chitinophaga</taxon>
    </lineage>
</organism>
<reference evidence="1 2" key="1">
    <citation type="submission" date="2017-02" db="EMBL/GenBank/DDBJ databases">
        <authorList>
            <person name="Peterson S.W."/>
        </authorList>
    </citation>
    <scope>NUCLEOTIDE SEQUENCE [LARGE SCALE GENOMIC DNA]</scope>
    <source>
        <strain evidence="1 2">DSM 18108</strain>
    </source>
</reference>
<dbReference type="Proteomes" id="UP000190166">
    <property type="component" value="Unassembled WGS sequence"/>
</dbReference>
<dbReference type="AlphaFoldDB" id="A0A1T5PBF4"/>
<keyword evidence="2" id="KW-1185">Reference proteome</keyword>
<protein>
    <submittedName>
        <fullName evidence="1">Uncharacterized protein</fullName>
    </submittedName>
</protein>
<dbReference type="RefSeq" id="WP_079473237.1">
    <property type="nucleotide sequence ID" value="NZ_FUZZ01000006.1"/>
</dbReference>
<gene>
    <name evidence="1" type="ORF">SAMN05660461_5975</name>
</gene>
<sequence length="62" mass="7070">MRIIDLGTCNYYLGYWIDYDPKTKDYGITPGHARRYESLNKAQEVVGEMKLPKERTGSGGRG</sequence>
<evidence type="ECO:0000313" key="1">
    <source>
        <dbReference type="EMBL" id="SKD10075.1"/>
    </source>
</evidence>
<name>A0A1T5PBF4_9BACT</name>
<evidence type="ECO:0000313" key="2">
    <source>
        <dbReference type="Proteomes" id="UP000190166"/>
    </source>
</evidence>
<proteinExistence type="predicted"/>
<accession>A0A1T5PBF4</accession>
<dbReference type="EMBL" id="FUZZ01000006">
    <property type="protein sequence ID" value="SKD10075.1"/>
    <property type="molecule type" value="Genomic_DNA"/>
</dbReference>
<dbReference type="STRING" id="393003.SAMN05660461_5975"/>